<keyword evidence="2" id="KW-0813">Transport</keyword>
<keyword evidence="12" id="KW-1185">Reference proteome</keyword>
<keyword evidence="3" id="KW-1003">Cell membrane</keyword>
<protein>
    <recommendedName>
        <fullName evidence="10">Type II secretion system protein GspC N-terminal domain-containing protein</fullName>
    </recommendedName>
</protein>
<dbReference type="Gene3D" id="2.30.30.830">
    <property type="match status" value="1"/>
</dbReference>
<dbReference type="Pfam" id="PF11356">
    <property type="entry name" value="T2SSC"/>
    <property type="match status" value="1"/>
</dbReference>
<evidence type="ECO:0000256" key="3">
    <source>
        <dbReference type="ARBA" id="ARBA00022475"/>
    </source>
</evidence>
<name>A0ABN8X7S9_9GAMM</name>
<keyword evidence="6" id="KW-0653">Protein transport</keyword>
<dbReference type="RefSeq" id="WP_051332002.1">
    <property type="nucleotide sequence ID" value="NZ_OX458333.1"/>
</dbReference>
<reference evidence="11 12" key="1">
    <citation type="submission" date="2023-03" db="EMBL/GenBank/DDBJ databases">
        <authorList>
            <person name="Pearce D."/>
        </authorList>
    </citation>
    <scope>NUCLEOTIDE SEQUENCE [LARGE SCALE GENOMIC DNA]</scope>
    <source>
        <strain evidence="11">Msz</strain>
    </source>
</reference>
<evidence type="ECO:0000256" key="8">
    <source>
        <dbReference type="ARBA" id="ARBA00023136"/>
    </source>
</evidence>
<keyword evidence="8" id="KW-0472">Membrane</keyword>
<dbReference type="EMBL" id="OX458333">
    <property type="protein sequence ID" value="CAI8835004.1"/>
    <property type="molecule type" value="Genomic_DNA"/>
</dbReference>
<evidence type="ECO:0000256" key="4">
    <source>
        <dbReference type="ARBA" id="ARBA00022519"/>
    </source>
</evidence>
<proteinExistence type="predicted"/>
<evidence type="ECO:0000256" key="6">
    <source>
        <dbReference type="ARBA" id="ARBA00022927"/>
    </source>
</evidence>
<feature type="region of interest" description="Disordered" evidence="9">
    <location>
        <begin position="162"/>
        <end position="225"/>
    </location>
</feature>
<evidence type="ECO:0000313" key="12">
    <source>
        <dbReference type="Proteomes" id="UP001162030"/>
    </source>
</evidence>
<accession>A0ABN8X7S9</accession>
<evidence type="ECO:0000256" key="5">
    <source>
        <dbReference type="ARBA" id="ARBA00022692"/>
    </source>
</evidence>
<feature type="domain" description="Type II secretion system protein GspC N-terminal" evidence="10">
    <location>
        <begin position="22"/>
        <end position="160"/>
    </location>
</feature>
<evidence type="ECO:0000256" key="1">
    <source>
        <dbReference type="ARBA" id="ARBA00004533"/>
    </source>
</evidence>
<organism evidence="11 12">
    <name type="scientific">Methylocaldum szegediense</name>
    <dbReference type="NCBI Taxonomy" id="73780"/>
    <lineage>
        <taxon>Bacteria</taxon>
        <taxon>Pseudomonadati</taxon>
        <taxon>Pseudomonadota</taxon>
        <taxon>Gammaproteobacteria</taxon>
        <taxon>Methylococcales</taxon>
        <taxon>Methylococcaceae</taxon>
        <taxon>Methylocaldum</taxon>
    </lineage>
</organism>
<evidence type="ECO:0000313" key="11">
    <source>
        <dbReference type="EMBL" id="CAI8835004.1"/>
    </source>
</evidence>
<sequence>MTKWARDNLLTLILAGLAGLLFVAVAIESALLKRERLTVAATSEKAVAPETPEVVESEDFELPDIQDYETIVERPLFMEGRRPGVEVDNTTAAAAPDTPLTVKLVGVAFTPTDKTALLVDAKGKYKRLKKNGAIDGWTLIEFAPDRVTLQRGDEQRELMLLKPKPKTLPAQATSGQPHQAPPPQQQKPAPVPVRRPPPVEEPEEETEEIIEEEETAEEGADDVEQ</sequence>
<evidence type="ECO:0000256" key="7">
    <source>
        <dbReference type="ARBA" id="ARBA00022989"/>
    </source>
</evidence>
<dbReference type="InterPro" id="IPR024961">
    <property type="entry name" value="T2SS_GspC_N"/>
</dbReference>
<feature type="compositionally biased region" description="Acidic residues" evidence="9">
    <location>
        <begin position="200"/>
        <end position="225"/>
    </location>
</feature>
<keyword evidence="7" id="KW-1133">Transmembrane helix</keyword>
<evidence type="ECO:0000256" key="9">
    <source>
        <dbReference type="SAM" id="MobiDB-lite"/>
    </source>
</evidence>
<keyword evidence="5" id="KW-0812">Transmembrane</keyword>
<evidence type="ECO:0000259" key="10">
    <source>
        <dbReference type="Pfam" id="PF11356"/>
    </source>
</evidence>
<comment type="subcellular location">
    <subcellularLocation>
        <location evidence="1">Cell inner membrane</location>
    </subcellularLocation>
</comment>
<feature type="compositionally biased region" description="Pro residues" evidence="9">
    <location>
        <begin position="179"/>
        <end position="196"/>
    </location>
</feature>
<evidence type="ECO:0000256" key="2">
    <source>
        <dbReference type="ARBA" id="ARBA00022448"/>
    </source>
</evidence>
<dbReference type="Proteomes" id="UP001162030">
    <property type="component" value="Chromosome"/>
</dbReference>
<gene>
    <name evidence="11" type="ORF">MSZNOR_2217</name>
</gene>
<keyword evidence="4" id="KW-0997">Cell inner membrane</keyword>